<reference evidence="2 3" key="1">
    <citation type="submission" date="2019-09" db="EMBL/GenBank/DDBJ databases">
        <title>Draft genome of the ectomycorrhizal ascomycete Sphaerosporella brunnea.</title>
        <authorList>
            <consortium name="DOE Joint Genome Institute"/>
            <person name="Benucci G.M."/>
            <person name="Marozzi G."/>
            <person name="Antonielli L."/>
            <person name="Sanchez S."/>
            <person name="Marco P."/>
            <person name="Wang X."/>
            <person name="Falini L.B."/>
            <person name="Barry K."/>
            <person name="Haridas S."/>
            <person name="Lipzen A."/>
            <person name="Labutti K."/>
            <person name="Grigoriev I.V."/>
            <person name="Murat C."/>
            <person name="Martin F."/>
            <person name="Albertini E."/>
            <person name="Donnini D."/>
            <person name="Bonito G."/>
        </authorList>
    </citation>
    <scope>NUCLEOTIDE SEQUENCE [LARGE SCALE GENOMIC DNA]</scope>
    <source>
        <strain evidence="2 3">Sb_GMNB300</strain>
    </source>
</reference>
<evidence type="ECO:0000313" key="2">
    <source>
        <dbReference type="EMBL" id="KAA8913329.1"/>
    </source>
</evidence>
<dbReference type="InParanoid" id="A0A5J5F8F4"/>
<proteinExistence type="predicted"/>
<gene>
    <name evidence="2" type="ORF">FN846DRAFT_164073</name>
</gene>
<accession>A0A5J5F8F4</accession>
<feature type="chain" id="PRO_5023943393" evidence="1">
    <location>
        <begin position="22"/>
        <end position="218"/>
    </location>
</feature>
<dbReference type="Proteomes" id="UP000326924">
    <property type="component" value="Unassembled WGS sequence"/>
</dbReference>
<dbReference type="EMBL" id="VXIS01000016">
    <property type="protein sequence ID" value="KAA8913329.1"/>
    <property type="molecule type" value="Genomic_DNA"/>
</dbReference>
<comment type="caution">
    <text evidence="2">The sequence shown here is derived from an EMBL/GenBank/DDBJ whole genome shotgun (WGS) entry which is preliminary data.</text>
</comment>
<sequence length="218" mass="22928">MGHAIVCTALAALLALRSCEVAVTHFTLGACICQSYSPRTANEIAGPSVVGPPVLEAVSYSVSIVPAALTASTCCNVGDVVDARIPDLRRSTFETRFDKQQCVSKLCIRQPQGCAFSSSGMEARRICAAEQRDLPIIHAQRKLGKETFKTHFVSAGARHTVTINCKSGAGTGGVVALGRRQPHDVLAFCTLLNCVHGRLSRAAKATSPTSCCSATPPT</sequence>
<name>A0A5J5F8F4_9PEZI</name>
<dbReference type="AlphaFoldDB" id="A0A5J5F8F4"/>
<organism evidence="2 3">
    <name type="scientific">Sphaerosporella brunnea</name>
    <dbReference type="NCBI Taxonomy" id="1250544"/>
    <lineage>
        <taxon>Eukaryota</taxon>
        <taxon>Fungi</taxon>
        <taxon>Dikarya</taxon>
        <taxon>Ascomycota</taxon>
        <taxon>Pezizomycotina</taxon>
        <taxon>Pezizomycetes</taxon>
        <taxon>Pezizales</taxon>
        <taxon>Pyronemataceae</taxon>
        <taxon>Sphaerosporella</taxon>
    </lineage>
</organism>
<feature type="signal peptide" evidence="1">
    <location>
        <begin position="1"/>
        <end position="21"/>
    </location>
</feature>
<keyword evidence="3" id="KW-1185">Reference proteome</keyword>
<protein>
    <submittedName>
        <fullName evidence="2">Uncharacterized protein</fullName>
    </submittedName>
</protein>
<keyword evidence="1" id="KW-0732">Signal</keyword>
<evidence type="ECO:0000313" key="3">
    <source>
        <dbReference type="Proteomes" id="UP000326924"/>
    </source>
</evidence>
<evidence type="ECO:0000256" key="1">
    <source>
        <dbReference type="SAM" id="SignalP"/>
    </source>
</evidence>